<sequence length="674" mass="74111">MPGAAKPVTRAGNKNSQPYSLHTAYDVPRRPSSVVQAEKKKLADEKRWKEEALREGEKLVAQIEHEARKKSAARRANPGKVFDTELSIPKATNKRPGSPTKAAEKENKRRRTKKVIKTVVEEVTASESEGEEDEHGISKAEKAALAELDDVNTEDEFVPAADDDDDDDDDDMDEVELDEDETDIVLDKRKVKVGVKEKKGVAARHRIEKLRDALSDLEDEEVPIRNKAPKSKSSKGHDGLRANWKEDHAELLPPPPAPRSRASSTASSVTGFSAPPTSEYDNTEDDDHALREYRGLMGSDEEQGDDAERKGIQASSGYRFKSIAKIEPVENAPNIFKKAETKSRAKPGRARVSHLPEAVRPKWPSMKITVIDAAGQLPPWADLTDGAICLLWNGLVDQEHFIAHIAGSARGSYVLFQLIKKLVRNVLGAEWKNPFAQAAIDAVAQEWERRELITPASCAKFSEIMLGAEPHNRDSKKARPFMWKATDNIGWDGDDPNKTGGGLFLGRMVLKVFAEHLSHVADAPKELITADAKYSGALMLSIQAVHRALEYTLSGKLSIPTGSTDKTYHFSKENWGDYEKGTVVDGTEYRKPVKRATVFAKTVSALDDTRWKAIIDGAKAYVGKKDSETRVERARVSAAPLLADADAESEDEIILDAMFDGAAIVVDSSATAAA</sequence>
<dbReference type="EMBL" id="JACGCI010000050">
    <property type="protein sequence ID" value="KAF6751440.1"/>
    <property type="molecule type" value="Genomic_DNA"/>
</dbReference>
<evidence type="ECO:0000256" key="1">
    <source>
        <dbReference type="SAM" id="MobiDB-lite"/>
    </source>
</evidence>
<feature type="compositionally biased region" description="Basic and acidic residues" evidence="1">
    <location>
        <begin position="235"/>
        <end position="250"/>
    </location>
</feature>
<protein>
    <submittedName>
        <fullName evidence="2">Uncharacterized protein</fullName>
    </submittedName>
</protein>
<keyword evidence="3" id="KW-1185">Reference proteome</keyword>
<feature type="region of interest" description="Disordered" evidence="1">
    <location>
        <begin position="65"/>
        <end position="181"/>
    </location>
</feature>
<feature type="compositionally biased region" description="Polar residues" evidence="1">
    <location>
        <begin position="269"/>
        <end position="280"/>
    </location>
</feature>
<accession>A0A8H6HQQ1</accession>
<comment type="caution">
    <text evidence="2">The sequence shown here is derived from an EMBL/GenBank/DDBJ whole genome shotgun (WGS) entry which is preliminary data.</text>
</comment>
<proteinExistence type="predicted"/>
<reference evidence="2 3" key="1">
    <citation type="submission" date="2020-07" db="EMBL/GenBank/DDBJ databases">
        <title>Comparative genomics of pyrophilous fungi reveals a link between fire events and developmental genes.</title>
        <authorList>
            <consortium name="DOE Joint Genome Institute"/>
            <person name="Steindorff A.S."/>
            <person name="Carver A."/>
            <person name="Calhoun S."/>
            <person name="Stillman K."/>
            <person name="Liu H."/>
            <person name="Lipzen A."/>
            <person name="Pangilinan J."/>
            <person name="Labutti K."/>
            <person name="Bruns T.D."/>
            <person name="Grigoriev I.V."/>
        </authorList>
    </citation>
    <scope>NUCLEOTIDE SEQUENCE [LARGE SCALE GENOMIC DNA]</scope>
    <source>
        <strain evidence="2 3">CBS 144469</strain>
    </source>
</reference>
<organism evidence="2 3">
    <name type="scientific">Ephemerocybe angulata</name>
    <dbReference type="NCBI Taxonomy" id="980116"/>
    <lineage>
        <taxon>Eukaryota</taxon>
        <taxon>Fungi</taxon>
        <taxon>Dikarya</taxon>
        <taxon>Basidiomycota</taxon>
        <taxon>Agaricomycotina</taxon>
        <taxon>Agaricomycetes</taxon>
        <taxon>Agaricomycetidae</taxon>
        <taxon>Agaricales</taxon>
        <taxon>Agaricineae</taxon>
        <taxon>Psathyrellaceae</taxon>
        <taxon>Ephemerocybe</taxon>
    </lineage>
</organism>
<dbReference type="AlphaFoldDB" id="A0A8H6HQQ1"/>
<dbReference type="Proteomes" id="UP000521943">
    <property type="component" value="Unassembled WGS sequence"/>
</dbReference>
<feature type="compositionally biased region" description="Acidic residues" evidence="1">
    <location>
        <begin position="147"/>
        <end position="181"/>
    </location>
</feature>
<feature type="region of interest" description="Disordered" evidence="1">
    <location>
        <begin position="212"/>
        <end position="285"/>
    </location>
</feature>
<name>A0A8H6HQQ1_9AGAR</name>
<evidence type="ECO:0000313" key="3">
    <source>
        <dbReference type="Proteomes" id="UP000521943"/>
    </source>
</evidence>
<feature type="region of interest" description="Disordered" evidence="1">
    <location>
        <begin position="1"/>
        <end position="32"/>
    </location>
</feature>
<feature type="compositionally biased region" description="Low complexity" evidence="1">
    <location>
        <begin position="259"/>
        <end position="268"/>
    </location>
</feature>
<feature type="compositionally biased region" description="Low complexity" evidence="1">
    <location>
        <begin position="117"/>
        <end position="127"/>
    </location>
</feature>
<dbReference type="OrthoDB" id="3237371at2759"/>
<evidence type="ECO:0000313" key="2">
    <source>
        <dbReference type="EMBL" id="KAF6751440.1"/>
    </source>
</evidence>
<feature type="compositionally biased region" description="Basic and acidic residues" evidence="1">
    <location>
        <begin position="135"/>
        <end position="144"/>
    </location>
</feature>
<gene>
    <name evidence="2" type="ORF">DFP72DRAFT_850843</name>
</gene>